<dbReference type="InterPro" id="IPR036249">
    <property type="entry name" value="Thioredoxin-like_sf"/>
</dbReference>
<dbReference type="GO" id="GO:0006979">
    <property type="term" value="P:response to oxidative stress"/>
    <property type="evidence" value="ECO:0007669"/>
    <property type="project" value="TreeGrafter"/>
</dbReference>
<feature type="active site" description="Cysteine sulfenic acid (-SOH) intermediate; for peroxidase activity" evidence="10">
    <location>
        <position position="61"/>
    </location>
</feature>
<dbReference type="GO" id="GO:0005829">
    <property type="term" value="C:cytosol"/>
    <property type="evidence" value="ECO:0007669"/>
    <property type="project" value="TreeGrafter"/>
</dbReference>
<comment type="function">
    <text evidence="9">Thiol-specific peroxidase that catalyzes the reduction of hydrogen peroxide and organic hydroperoxides to water and alcohols, respectively. Plays a role in cell protection against oxidative stress by detoxifying peroxides.</text>
</comment>
<accession>A0A6N2ZFW7</accession>
<sequence length="220" mass="24861">MLLNKQINYNMKALIGKKAPEFHAPAVVNGNEIIEDFSLEQYVGKKYVVMFFYPMDFTFVCPTELHAFQQKLQEFERRNVAVVGCSVDSQFSHFAWLNQDKNKGGIHGVTYPLVSDFSKTISENFGVLAADYITNESGELISRGNPVAYRGLFLIDKEGLIRHYVINDLPLGRNVDEALRMVDALQHFEEYGEVCPANWSKGKDAMKATNAGVSNYLSHH</sequence>
<evidence type="ECO:0000256" key="9">
    <source>
        <dbReference type="ARBA" id="ARBA00037420"/>
    </source>
</evidence>
<proteinExistence type="inferred from homology"/>
<dbReference type="GO" id="GO:0045454">
    <property type="term" value="P:cell redox homeostasis"/>
    <property type="evidence" value="ECO:0007669"/>
    <property type="project" value="TreeGrafter"/>
</dbReference>
<dbReference type="GO" id="GO:0033554">
    <property type="term" value="P:cellular response to stress"/>
    <property type="evidence" value="ECO:0007669"/>
    <property type="project" value="TreeGrafter"/>
</dbReference>
<evidence type="ECO:0000256" key="1">
    <source>
        <dbReference type="ARBA" id="ARBA00004496"/>
    </source>
</evidence>
<evidence type="ECO:0000256" key="3">
    <source>
        <dbReference type="ARBA" id="ARBA00022490"/>
    </source>
</evidence>
<evidence type="ECO:0000256" key="4">
    <source>
        <dbReference type="ARBA" id="ARBA00022559"/>
    </source>
</evidence>
<dbReference type="InterPro" id="IPR019479">
    <property type="entry name" value="Peroxiredoxin_C"/>
</dbReference>
<dbReference type="FunFam" id="3.40.30.10:FF:000002">
    <property type="entry name" value="Alkyl hydroperoxide reductase C"/>
    <property type="match status" value="1"/>
</dbReference>
<keyword evidence="3" id="KW-0963">Cytoplasm</keyword>
<keyword evidence="6" id="KW-1015">Disulfide bond</keyword>
<dbReference type="Pfam" id="PF10417">
    <property type="entry name" value="1-cysPrx_C"/>
    <property type="match status" value="1"/>
</dbReference>
<keyword evidence="4 12" id="KW-0575">Peroxidase</keyword>
<dbReference type="PANTHER" id="PTHR10681">
    <property type="entry name" value="THIOREDOXIN PEROXIDASE"/>
    <property type="match status" value="1"/>
</dbReference>
<evidence type="ECO:0000256" key="5">
    <source>
        <dbReference type="ARBA" id="ARBA00023002"/>
    </source>
</evidence>
<dbReference type="CDD" id="cd03015">
    <property type="entry name" value="PRX_Typ2cys"/>
    <property type="match status" value="1"/>
</dbReference>
<dbReference type="Gene3D" id="3.40.30.10">
    <property type="entry name" value="Glutaredoxin"/>
    <property type="match status" value="1"/>
</dbReference>
<evidence type="ECO:0000256" key="8">
    <source>
        <dbReference type="ARBA" id="ARBA00032824"/>
    </source>
</evidence>
<dbReference type="GO" id="GO:0008379">
    <property type="term" value="F:thioredoxin peroxidase activity"/>
    <property type="evidence" value="ECO:0007669"/>
    <property type="project" value="TreeGrafter"/>
</dbReference>
<dbReference type="InterPro" id="IPR050217">
    <property type="entry name" value="Peroxiredoxin"/>
</dbReference>
<reference evidence="12" key="1">
    <citation type="submission" date="2019-11" db="EMBL/GenBank/DDBJ databases">
        <authorList>
            <person name="Feng L."/>
        </authorList>
    </citation>
    <scope>NUCLEOTIDE SEQUENCE</scope>
    <source>
        <strain evidence="12">PdistasonisLFYP31</strain>
    </source>
</reference>
<dbReference type="PIRSF" id="PIRSF000239">
    <property type="entry name" value="AHPC"/>
    <property type="match status" value="1"/>
</dbReference>
<gene>
    <name evidence="12" type="primary">tsaA</name>
    <name evidence="12" type="ORF">PDLFYP31_00962</name>
</gene>
<dbReference type="AlphaFoldDB" id="A0A6N2ZFW7"/>
<dbReference type="InterPro" id="IPR013766">
    <property type="entry name" value="Thioredoxin_domain"/>
</dbReference>
<dbReference type="PROSITE" id="PS51352">
    <property type="entry name" value="THIOREDOXIN_2"/>
    <property type="match status" value="1"/>
</dbReference>
<evidence type="ECO:0000256" key="7">
    <source>
        <dbReference type="ARBA" id="ARBA00023284"/>
    </source>
</evidence>
<dbReference type="Pfam" id="PF00578">
    <property type="entry name" value="AhpC-TSA"/>
    <property type="match status" value="1"/>
</dbReference>
<evidence type="ECO:0000256" key="6">
    <source>
        <dbReference type="ARBA" id="ARBA00023157"/>
    </source>
</evidence>
<dbReference type="PANTHER" id="PTHR10681:SF128">
    <property type="entry name" value="THIOREDOXIN-DEPENDENT PEROXIDE REDUCTASE, MITOCHONDRIAL"/>
    <property type="match status" value="1"/>
</dbReference>
<dbReference type="EMBL" id="CACRUW010000002">
    <property type="protein sequence ID" value="VYT76710.1"/>
    <property type="molecule type" value="Genomic_DNA"/>
</dbReference>
<organism evidence="12">
    <name type="scientific">Parabacteroides distasonis</name>
    <dbReference type="NCBI Taxonomy" id="823"/>
    <lineage>
        <taxon>Bacteria</taxon>
        <taxon>Pseudomonadati</taxon>
        <taxon>Bacteroidota</taxon>
        <taxon>Bacteroidia</taxon>
        <taxon>Bacteroidales</taxon>
        <taxon>Tannerellaceae</taxon>
        <taxon>Parabacteroides</taxon>
    </lineage>
</organism>
<dbReference type="GO" id="GO:0042744">
    <property type="term" value="P:hydrogen peroxide catabolic process"/>
    <property type="evidence" value="ECO:0007669"/>
    <property type="project" value="TreeGrafter"/>
</dbReference>
<name>A0A6N2ZFW7_PARDI</name>
<protein>
    <recommendedName>
        <fullName evidence="8">Thioredoxin peroxidase</fullName>
    </recommendedName>
</protein>
<keyword evidence="7" id="KW-0676">Redox-active center</keyword>
<evidence type="ECO:0000259" key="11">
    <source>
        <dbReference type="PROSITE" id="PS51352"/>
    </source>
</evidence>
<dbReference type="SUPFAM" id="SSF52833">
    <property type="entry name" value="Thioredoxin-like"/>
    <property type="match status" value="1"/>
</dbReference>
<dbReference type="InterPro" id="IPR000866">
    <property type="entry name" value="AhpC/TSA"/>
</dbReference>
<comment type="similarity">
    <text evidence="2">Belongs to the peroxiredoxin family. AhpC/Prx1 subfamily.</text>
</comment>
<dbReference type="InterPro" id="IPR024706">
    <property type="entry name" value="Peroxiredoxin_AhpC-typ"/>
</dbReference>
<feature type="domain" description="Thioredoxin" evidence="11">
    <location>
        <begin position="13"/>
        <end position="187"/>
    </location>
</feature>
<keyword evidence="5 12" id="KW-0560">Oxidoreductase</keyword>
<comment type="subcellular location">
    <subcellularLocation>
        <location evidence="1">Cytoplasm</location>
    </subcellularLocation>
</comment>
<evidence type="ECO:0000256" key="10">
    <source>
        <dbReference type="PIRSR" id="PIRSR000239-1"/>
    </source>
</evidence>
<evidence type="ECO:0000313" key="12">
    <source>
        <dbReference type="EMBL" id="VYT76710.1"/>
    </source>
</evidence>
<evidence type="ECO:0000256" key="2">
    <source>
        <dbReference type="ARBA" id="ARBA00009796"/>
    </source>
</evidence>